<comment type="caution">
    <text evidence="1">The sequence shown here is derived from an EMBL/GenBank/DDBJ whole genome shotgun (WGS) entry which is preliminary data.</text>
</comment>
<accession>A0A6B0R752</accession>
<name>A0A6B0R752_9CETA</name>
<evidence type="ECO:0000313" key="1">
    <source>
        <dbReference type="EMBL" id="MXQ83654.1"/>
    </source>
</evidence>
<evidence type="ECO:0000313" key="2">
    <source>
        <dbReference type="Proteomes" id="UP000322234"/>
    </source>
</evidence>
<dbReference type="Proteomes" id="UP000322234">
    <property type="component" value="Unassembled WGS sequence"/>
</dbReference>
<organism evidence="1 2">
    <name type="scientific">Bos mutus</name>
    <name type="common">wild yak</name>
    <dbReference type="NCBI Taxonomy" id="72004"/>
    <lineage>
        <taxon>Eukaryota</taxon>
        <taxon>Metazoa</taxon>
        <taxon>Chordata</taxon>
        <taxon>Craniata</taxon>
        <taxon>Vertebrata</taxon>
        <taxon>Euteleostomi</taxon>
        <taxon>Mammalia</taxon>
        <taxon>Eutheria</taxon>
        <taxon>Laurasiatheria</taxon>
        <taxon>Artiodactyla</taxon>
        <taxon>Ruminantia</taxon>
        <taxon>Pecora</taxon>
        <taxon>Bovidae</taxon>
        <taxon>Bovinae</taxon>
        <taxon>Bos</taxon>
    </lineage>
</organism>
<proteinExistence type="predicted"/>
<protein>
    <submittedName>
        <fullName evidence="1">Uncharacterized protein</fullName>
    </submittedName>
</protein>
<sequence length="165" mass="18538">MVFRKASIKSRRKKVVNSRSNWRECTQLKELQCSFIWGSEEMGSSGHDYKRDQAHQCRTDLKGETVLDHVVFWFCRADRQGLATNVTINPSVLLVIKGESDNPLIHHLAVQGTHRDIENARYLSESATVSTASTNLFLVGYIHGATMVAYGLDVLALDTKSPEMV</sequence>
<reference evidence="1" key="1">
    <citation type="submission" date="2019-10" db="EMBL/GenBank/DDBJ databases">
        <title>The sequence and de novo assembly of the wild yak genome.</title>
        <authorList>
            <person name="Liu Y."/>
        </authorList>
    </citation>
    <scope>NUCLEOTIDE SEQUENCE [LARGE SCALE GENOMIC DNA]</scope>
    <source>
        <strain evidence="1">WY2019</strain>
    </source>
</reference>
<dbReference type="AlphaFoldDB" id="A0A6B0R752"/>
<gene>
    <name evidence="1" type="ORF">E5288_WYG014718</name>
</gene>
<keyword evidence="2" id="KW-1185">Reference proteome</keyword>
<dbReference type="EMBL" id="VBQZ03000017">
    <property type="protein sequence ID" value="MXQ83654.1"/>
    <property type="molecule type" value="Genomic_DNA"/>
</dbReference>